<feature type="region of interest" description="Disordered" evidence="1">
    <location>
        <begin position="65"/>
        <end position="92"/>
    </location>
</feature>
<dbReference type="RefSeq" id="WP_064038521.1">
    <property type="nucleotide sequence ID" value="NZ_LUUH01000095.1"/>
</dbReference>
<comment type="caution">
    <text evidence="3">The sequence shown here is derived from an EMBL/GenBank/DDBJ whole genome shotgun (WGS) entry which is preliminary data.</text>
</comment>
<proteinExistence type="predicted"/>
<gene>
    <name evidence="3" type="ORF">A1353_22540</name>
</gene>
<dbReference type="Proteomes" id="UP000077763">
    <property type="component" value="Unassembled WGS sequence"/>
</dbReference>
<evidence type="ECO:0000256" key="2">
    <source>
        <dbReference type="SAM" id="SignalP"/>
    </source>
</evidence>
<organism evidence="3 4">
    <name type="scientific">Methylomonas methanica</name>
    <dbReference type="NCBI Taxonomy" id="421"/>
    <lineage>
        <taxon>Bacteria</taxon>
        <taxon>Pseudomonadati</taxon>
        <taxon>Pseudomonadota</taxon>
        <taxon>Gammaproteobacteria</taxon>
        <taxon>Methylococcales</taxon>
        <taxon>Methylococcaceae</taxon>
        <taxon>Methylomonas</taxon>
    </lineage>
</organism>
<feature type="signal peptide" evidence="2">
    <location>
        <begin position="1"/>
        <end position="29"/>
    </location>
</feature>
<name>A0A177LZ46_METMH</name>
<feature type="chain" id="PRO_5008067456" evidence="2">
    <location>
        <begin position="30"/>
        <end position="92"/>
    </location>
</feature>
<evidence type="ECO:0000313" key="3">
    <source>
        <dbReference type="EMBL" id="OAH97848.1"/>
    </source>
</evidence>
<evidence type="ECO:0000256" key="1">
    <source>
        <dbReference type="SAM" id="MobiDB-lite"/>
    </source>
</evidence>
<dbReference type="EMBL" id="LUUH01000095">
    <property type="protein sequence ID" value="OAH97848.1"/>
    <property type="molecule type" value="Genomic_DNA"/>
</dbReference>
<dbReference type="AlphaFoldDB" id="A0A177LZ46"/>
<keyword evidence="2" id="KW-0732">Signal</keyword>
<protein>
    <submittedName>
        <fullName evidence="3">Uncharacterized protein</fullName>
    </submittedName>
</protein>
<evidence type="ECO:0000313" key="4">
    <source>
        <dbReference type="Proteomes" id="UP000077763"/>
    </source>
</evidence>
<reference evidence="3 4" key="1">
    <citation type="submission" date="2016-03" db="EMBL/GenBank/DDBJ databases">
        <authorList>
            <person name="Ploux O."/>
        </authorList>
    </citation>
    <scope>NUCLEOTIDE SEQUENCE [LARGE SCALE GENOMIC DNA]</scope>
    <source>
        <strain evidence="3 4">R-45371</strain>
    </source>
</reference>
<sequence length="92" mass="9514">MMSIKSKESRLAVCLCTLSVLLTPVPTQADTVILLAAAETGSVAARQAADQKAALAKKAAEREAKKAAEAQVPTEAVVPAENKTPAEVQKGK</sequence>
<accession>A0A177LZ46</accession>